<dbReference type="EMBL" id="LSRX01001666">
    <property type="protein sequence ID" value="OLP78076.1"/>
    <property type="molecule type" value="Genomic_DNA"/>
</dbReference>
<sequence>MCVKSKLWDQSIEQTAIVRHEGQTKATDTLKWLNKSSRELKPREQNIGIPVYCRALFNISTIFAKPCDKVNTDKETRYLGVPGCPLHRDGVVIDKSFLKTNEPFLCSCSQPSALQTVTSKDALEPLQESSPGPDCKQGTDFLLQEVALG</sequence>
<gene>
    <name evidence="1" type="ORF">AK812_SmicGene41794</name>
</gene>
<comment type="caution">
    <text evidence="1">The sequence shown here is derived from an EMBL/GenBank/DDBJ whole genome shotgun (WGS) entry which is preliminary data.</text>
</comment>
<protein>
    <submittedName>
        <fullName evidence="1">Uncharacterized protein</fullName>
    </submittedName>
</protein>
<accession>A0A1Q9C5A9</accession>
<proteinExistence type="predicted"/>
<dbReference type="AlphaFoldDB" id="A0A1Q9C5A9"/>
<dbReference type="Proteomes" id="UP000186817">
    <property type="component" value="Unassembled WGS sequence"/>
</dbReference>
<evidence type="ECO:0000313" key="2">
    <source>
        <dbReference type="Proteomes" id="UP000186817"/>
    </source>
</evidence>
<name>A0A1Q9C5A9_SYMMI</name>
<keyword evidence="2" id="KW-1185">Reference proteome</keyword>
<reference evidence="1 2" key="1">
    <citation type="submission" date="2016-02" db="EMBL/GenBank/DDBJ databases">
        <title>Genome analysis of coral dinoflagellate symbionts highlights evolutionary adaptations to a symbiotic lifestyle.</title>
        <authorList>
            <person name="Aranda M."/>
            <person name="Li Y."/>
            <person name="Liew Y.J."/>
            <person name="Baumgarten S."/>
            <person name="Simakov O."/>
            <person name="Wilson M."/>
            <person name="Piel J."/>
            <person name="Ashoor H."/>
            <person name="Bougouffa S."/>
            <person name="Bajic V.B."/>
            <person name="Ryu T."/>
            <person name="Ravasi T."/>
            <person name="Bayer T."/>
            <person name="Micklem G."/>
            <person name="Kim H."/>
            <person name="Bhak J."/>
            <person name="Lajeunesse T.C."/>
            <person name="Voolstra C.R."/>
        </authorList>
    </citation>
    <scope>NUCLEOTIDE SEQUENCE [LARGE SCALE GENOMIC DNA]</scope>
    <source>
        <strain evidence="1 2">CCMP2467</strain>
    </source>
</reference>
<evidence type="ECO:0000313" key="1">
    <source>
        <dbReference type="EMBL" id="OLP78076.1"/>
    </source>
</evidence>
<organism evidence="1 2">
    <name type="scientific">Symbiodinium microadriaticum</name>
    <name type="common">Dinoflagellate</name>
    <name type="synonym">Zooxanthella microadriatica</name>
    <dbReference type="NCBI Taxonomy" id="2951"/>
    <lineage>
        <taxon>Eukaryota</taxon>
        <taxon>Sar</taxon>
        <taxon>Alveolata</taxon>
        <taxon>Dinophyceae</taxon>
        <taxon>Suessiales</taxon>
        <taxon>Symbiodiniaceae</taxon>
        <taxon>Symbiodinium</taxon>
    </lineage>
</organism>